<dbReference type="EMBL" id="WHPD01001680">
    <property type="protein sequence ID" value="MPV88557.1"/>
    <property type="molecule type" value="Genomic_DNA"/>
</dbReference>
<dbReference type="InterPro" id="IPR012338">
    <property type="entry name" value="Beta-lactam/transpept-like"/>
</dbReference>
<name>A0A7J9UVD2_9MICO</name>
<evidence type="ECO:0000313" key="2">
    <source>
        <dbReference type="EMBL" id="MPV88557.1"/>
    </source>
</evidence>
<dbReference type="Proteomes" id="UP000429644">
    <property type="component" value="Unassembled WGS sequence"/>
</dbReference>
<accession>A0A7J9UVD2</accession>
<protein>
    <submittedName>
        <fullName evidence="2">Serine hydrolase</fullName>
    </submittedName>
</protein>
<dbReference type="SUPFAM" id="SSF56601">
    <property type="entry name" value="beta-lactamase/transpeptidase-like"/>
    <property type="match status" value="1"/>
</dbReference>
<dbReference type="OrthoDB" id="4281716at2"/>
<dbReference type="Pfam" id="PF00144">
    <property type="entry name" value="Beta-lactamase"/>
    <property type="match status" value="1"/>
</dbReference>
<dbReference type="InterPro" id="IPR050789">
    <property type="entry name" value="Diverse_Enzym_Activities"/>
</dbReference>
<evidence type="ECO:0000259" key="1">
    <source>
        <dbReference type="Pfam" id="PF00144"/>
    </source>
</evidence>
<dbReference type="GO" id="GO:0016787">
    <property type="term" value="F:hydrolase activity"/>
    <property type="evidence" value="ECO:0007669"/>
    <property type="project" value="UniProtKB-KW"/>
</dbReference>
<proteinExistence type="predicted"/>
<keyword evidence="3" id="KW-1185">Reference proteome</keyword>
<evidence type="ECO:0000313" key="3">
    <source>
        <dbReference type="Proteomes" id="UP000429644"/>
    </source>
</evidence>
<dbReference type="Gene3D" id="3.40.710.10">
    <property type="entry name" value="DD-peptidase/beta-lactamase superfamily"/>
    <property type="match status" value="1"/>
</dbReference>
<keyword evidence="2" id="KW-0378">Hydrolase</keyword>
<comment type="caution">
    <text evidence="2">The sequence shown here is derived from an EMBL/GenBank/DDBJ whole genome shotgun (WGS) entry which is preliminary data.</text>
</comment>
<gene>
    <name evidence="2" type="ORF">GB882_07755</name>
</gene>
<dbReference type="AlphaFoldDB" id="A0A7J9UVD2"/>
<dbReference type="InterPro" id="IPR001466">
    <property type="entry name" value="Beta-lactam-related"/>
</dbReference>
<dbReference type="PANTHER" id="PTHR43283:SF18">
    <property type="match status" value="1"/>
</dbReference>
<feature type="domain" description="Beta-lactamase-related" evidence="1">
    <location>
        <begin position="46"/>
        <end position="333"/>
    </location>
</feature>
<reference evidence="2 3" key="1">
    <citation type="submission" date="2019-10" db="EMBL/GenBank/DDBJ databases">
        <title>Georgenia wutianyii sp. nov. and Georgenia yuyongxinii sp. nov. isolated from plateau pika (Ochotona curzoniae) in the Qinghai-Tibet plateau of China.</title>
        <authorList>
            <person name="Tian Z."/>
        </authorList>
    </citation>
    <scope>NUCLEOTIDE SEQUENCE [LARGE SCALE GENOMIC DNA]</scope>
    <source>
        <strain evidence="2 3">JCM 15130</strain>
    </source>
</reference>
<sequence>MRAMTRRLESRLTVLLDKYAARPDTGTVRLALARPSTGLEWTYGEPDGQYFIASITKLFTTAVVMQLVDDGQVDLDAALPVYLPDDVVAGLHVIDGVDRSDRITVRQLLSNTSGLGDVSEQKQPDGSTLFKVAFAADPGWTFEELLVVAKERIRPAFPPGTPGKAQYSDTNFQLLGRIIEAVTGLPYARVVEQRITQPLALPGTYVFEAATLDRYDGVDPILNGRRPLRIPRTLASTQAQGGIVSTTADTLRFLRAFFAGEFFDAAHLEHMQARWNRIFPPMRYGTGLMRFAVPRVMSPFAPVPAMVGHGGSSGAVLFHAPELDLFVAGTVNQIANRRLPYPLLARVAAEVRRG</sequence>
<dbReference type="PANTHER" id="PTHR43283">
    <property type="entry name" value="BETA-LACTAMASE-RELATED"/>
    <property type="match status" value="1"/>
</dbReference>
<organism evidence="2 3">
    <name type="scientific">Georgenia ruanii</name>
    <dbReference type="NCBI Taxonomy" id="348442"/>
    <lineage>
        <taxon>Bacteria</taxon>
        <taxon>Bacillati</taxon>
        <taxon>Actinomycetota</taxon>
        <taxon>Actinomycetes</taxon>
        <taxon>Micrococcales</taxon>
        <taxon>Bogoriellaceae</taxon>
        <taxon>Georgenia</taxon>
    </lineage>
</organism>